<feature type="compositionally biased region" description="Basic and acidic residues" evidence="1">
    <location>
        <begin position="83"/>
        <end position="99"/>
    </location>
</feature>
<sequence length="200" mass="22640">ILDWWDVHRPQWAWPSQYPPPEGWKDHLRYKRGAKEVVKDNWFSQVSENNVSGERTGENNIGAQVSNKIGSGETPPNPLLTTHRKEETERGKRKEERGRGNSPETQNRSQVRNPSPSLTGLSLFNFLTDTFPQAFGRKPNSRETAQLRDLGKEISSAGGATAEQVYDAFKEAAGQNKLHISYIRKILHAWLGLERGPPNK</sequence>
<evidence type="ECO:0000256" key="1">
    <source>
        <dbReference type="SAM" id="MobiDB-lite"/>
    </source>
</evidence>
<gene>
    <name evidence="2" type="ORF">S12H4_48062</name>
</gene>
<feature type="compositionally biased region" description="Polar residues" evidence="1">
    <location>
        <begin position="49"/>
        <end position="69"/>
    </location>
</feature>
<organism evidence="2">
    <name type="scientific">marine sediment metagenome</name>
    <dbReference type="NCBI Taxonomy" id="412755"/>
    <lineage>
        <taxon>unclassified sequences</taxon>
        <taxon>metagenomes</taxon>
        <taxon>ecological metagenomes</taxon>
    </lineage>
</organism>
<comment type="caution">
    <text evidence="2">The sequence shown here is derived from an EMBL/GenBank/DDBJ whole genome shotgun (WGS) entry which is preliminary data.</text>
</comment>
<reference evidence="2" key="1">
    <citation type="journal article" date="2014" name="Front. Microbiol.">
        <title>High frequency of phylogenetically diverse reductive dehalogenase-homologous genes in deep subseafloor sedimentary metagenomes.</title>
        <authorList>
            <person name="Kawai M."/>
            <person name="Futagami T."/>
            <person name="Toyoda A."/>
            <person name="Takaki Y."/>
            <person name="Nishi S."/>
            <person name="Hori S."/>
            <person name="Arai W."/>
            <person name="Tsubouchi T."/>
            <person name="Morono Y."/>
            <person name="Uchiyama I."/>
            <person name="Ito T."/>
            <person name="Fujiyama A."/>
            <person name="Inagaki F."/>
            <person name="Takami H."/>
        </authorList>
    </citation>
    <scope>NUCLEOTIDE SEQUENCE</scope>
    <source>
        <strain evidence="2">Expedition CK06-06</strain>
    </source>
</reference>
<dbReference type="SUPFAM" id="SSF158499">
    <property type="entry name" value="DnaD domain-like"/>
    <property type="match status" value="1"/>
</dbReference>
<feature type="non-terminal residue" evidence="2">
    <location>
        <position position="1"/>
    </location>
</feature>
<dbReference type="AlphaFoldDB" id="X1UC04"/>
<proteinExistence type="predicted"/>
<evidence type="ECO:0000313" key="2">
    <source>
        <dbReference type="EMBL" id="GAJ15043.1"/>
    </source>
</evidence>
<name>X1UC04_9ZZZZ</name>
<evidence type="ECO:0008006" key="3">
    <source>
        <dbReference type="Google" id="ProtNLM"/>
    </source>
</evidence>
<dbReference type="InterPro" id="IPR034829">
    <property type="entry name" value="DnaD-like_sf"/>
</dbReference>
<feature type="compositionally biased region" description="Polar residues" evidence="1">
    <location>
        <begin position="102"/>
        <end position="117"/>
    </location>
</feature>
<accession>X1UC04</accession>
<dbReference type="Gene3D" id="1.10.10.630">
    <property type="entry name" value="DnaD domain-like"/>
    <property type="match status" value="1"/>
</dbReference>
<protein>
    <recommendedName>
        <fullName evidence="3">DnaD domain-containing protein</fullName>
    </recommendedName>
</protein>
<dbReference type="EMBL" id="BARW01029990">
    <property type="protein sequence ID" value="GAJ15043.1"/>
    <property type="molecule type" value="Genomic_DNA"/>
</dbReference>
<feature type="region of interest" description="Disordered" evidence="1">
    <location>
        <begin position="49"/>
        <end position="117"/>
    </location>
</feature>